<protein>
    <recommendedName>
        <fullName evidence="2">Bifunctional inhibitor/plant lipid transfer protein/seed storage helical domain-containing protein</fullName>
    </recommendedName>
</protein>
<accession>A0ABC8W6U8</accession>
<keyword evidence="1" id="KW-0732">Signal</keyword>
<feature type="domain" description="Bifunctional inhibitor/plant lipid transfer protein/seed storage helical" evidence="2">
    <location>
        <begin position="11"/>
        <end position="103"/>
    </location>
</feature>
<dbReference type="Pfam" id="PF14368">
    <property type="entry name" value="LTP_2"/>
    <property type="match status" value="1"/>
</dbReference>
<keyword evidence="4" id="KW-1185">Reference proteome</keyword>
<dbReference type="InterPro" id="IPR016140">
    <property type="entry name" value="Bifunc_inhib/LTP/seed_store"/>
</dbReference>
<evidence type="ECO:0000313" key="3">
    <source>
        <dbReference type="EMBL" id="CAL4903395.1"/>
    </source>
</evidence>
<sequence length="116" mass="12656">MSTGTKAVAVLLVVVCAFVCNHQAADAACTLEQKKEILSNCMLYLEAPWLGRGVPPWYTTRCCVSVKKVPGMDMQCIFSLCTEADKKAIVKESLLKLKGHCSIWHALPAAGRPHSH</sequence>
<evidence type="ECO:0000313" key="4">
    <source>
        <dbReference type="Proteomes" id="UP001497457"/>
    </source>
</evidence>
<feature type="chain" id="PRO_5044812490" description="Bifunctional inhibitor/plant lipid transfer protein/seed storage helical domain-containing protein" evidence="1">
    <location>
        <begin position="28"/>
        <end position="116"/>
    </location>
</feature>
<gene>
    <name evidence="3" type="ORF">URODEC1_LOCUS10509</name>
</gene>
<dbReference type="EMBL" id="OZ075121">
    <property type="protein sequence ID" value="CAL4903395.1"/>
    <property type="molecule type" value="Genomic_DNA"/>
</dbReference>
<evidence type="ECO:0000256" key="1">
    <source>
        <dbReference type="SAM" id="SignalP"/>
    </source>
</evidence>
<reference evidence="3" key="1">
    <citation type="submission" date="2024-10" db="EMBL/GenBank/DDBJ databases">
        <authorList>
            <person name="Ryan C."/>
        </authorList>
    </citation>
    <scope>NUCLEOTIDE SEQUENCE [LARGE SCALE GENOMIC DNA]</scope>
</reference>
<proteinExistence type="predicted"/>
<organism evidence="3 4">
    <name type="scientific">Urochloa decumbens</name>
    <dbReference type="NCBI Taxonomy" id="240449"/>
    <lineage>
        <taxon>Eukaryota</taxon>
        <taxon>Viridiplantae</taxon>
        <taxon>Streptophyta</taxon>
        <taxon>Embryophyta</taxon>
        <taxon>Tracheophyta</taxon>
        <taxon>Spermatophyta</taxon>
        <taxon>Magnoliopsida</taxon>
        <taxon>Liliopsida</taxon>
        <taxon>Poales</taxon>
        <taxon>Poaceae</taxon>
        <taxon>PACMAD clade</taxon>
        <taxon>Panicoideae</taxon>
        <taxon>Panicodae</taxon>
        <taxon>Paniceae</taxon>
        <taxon>Melinidinae</taxon>
        <taxon>Urochloa</taxon>
    </lineage>
</organism>
<feature type="signal peptide" evidence="1">
    <location>
        <begin position="1"/>
        <end position="27"/>
    </location>
</feature>
<dbReference type="Proteomes" id="UP001497457">
    <property type="component" value="Chromosome 11b"/>
</dbReference>
<dbReference type="AlphaFoldDB" id="A0ABC8W6U8"/>
<evidence type="ECO:0000259" key="2">
    <source>
        <dbReference type="Pfam" id="PF14368"/>
    </source>
</evidence>
<name>A0ABC8W6U8_9POAL</name>